<feature type="transmembrane region" description="Helical" evidence="9">
    <location>
        <begin position="809"/>
        <end position="828"/>
    </location>
</feature>
<keyword evidence="5" id="KW-0119">Carbohydrate metabolism</keyword>
<evidence type="ECO:0000256" key="4">
    <source>
        <dbReference type="ARBA" id="ARBA00022801"/>
    </source>
</evidence>
<keyword evidence="9" id="KW-0472">Membrane</keyword>
<reference evidence="13" key="1">
    <citation type="submission" date="2021-02" db="EMBL/GenBank/DDBJ databases">
        <authorList>
            <person name="Palmer J.M."/>
        </authorList>
    </citation>
    <scope>NUCLEOTIDE SEQUENCE</scope>
    <source>
        <strain evidence="13">SCRP23</strain>
    </source>
</reference>
<evidence type="ECO:0000256" key="7">
    <source>
        <dbReference type="ARBA" id="ARBA00023316"/>
    </source>
</evidence>
<keyword evidence="14" id="KW-1185">Reference proteome</keyword>
<comment type="caution">
    <text evidence="13">The sequence shown here is derived from an EMBL/GenBank/DDBJ whole genome shotgun (WGS) entry which is preliminary data.</text>
</comment>
<evidence type="ECO:0000313" key="14">
    <source>
        <dbReference type="Proteomes" id="UP000693981"/>
    </source>
</evidence>
<keyword evidence="9" id="KW-1133">Transmembrane helix</keyword>
<keyword evidence="6" id="KW-0326">Glycosidase</keyword>
<evidence type="ECO:0000256" key="5">
    <source>
        <dbReference type="ARBA" id="ARBA00023277"/>
    </source>
</evidence>
<keyword evidence="9" id="KW-0812">Transmembrane</keyword>
<feature type="chain" id="PRO_5035721047" description="glucan endo-1,3-beta-D-glucosidase" evidence="10">
    <location>
        <begin position="23"/>
        <end position="832"/>
    </location>
</feature>
<evidence type="ECO:0000259" key="11">
    <source>
        <dbReference type="Pfam" id="PF03639"/>
    </source>
</evidence>
<dbReference type="GO" id="GO:0052861">
    <property type="term" value="F:endo-1,3(4)-beta-glucanase activity"/>
    <property type="evidence" value="ECO:0007669"/>
    <property type="project" value="InterPro"/>
</dbReference>
<keyword evidence="10" id="KW-0732">Signal</keyword>
<evidence type="ECO:0000259" key="12">
    <source>
        <dbReference type="Pfam" id="PF17652"/>
    </source>
</evidence>
<organism evidence="13 14">
    <name type="scientific">Phytophthora boehmeriae</name>
    <dbReference type="NCBI Taxonomy" id="109152"/>
    <lineage>
        <taxon>Eukaryota</taxon>
        <taxon>Sar</taxon>
        <taxon>Stramenopiles</taxon>
        <taxon>Oomycota</taxon>
        <taxon>Peronosporomycetes</taxon>
        <taxon>Peronosporales</taxon>
        <taxon>Peronosporaceae</taxon>
        <taxon>Phytophthora</taxon>
    </lineage>
</organism>
<dbReference type="Pfam" id="PF03639">
    <property type="entry name" value="Glyco_hydro_81"/>
    <property type="match status" value="1"/>
</dbReference>
<feature type="domain" description="Glycosyl hydrolase family 81 C-terminal" evidence="12">
    <location>
        <begin position="414"/>
        <end position="762"/>
    </location>
</feature>
<dbReference type="InterPro" id="IPR040720">
    <property type="entry name" value="GH81_C"/>
</dbReference>
<evidence type="ECO:0000256" key="2">
    <source>
        <dbReference type="ARBA" id="ARBA00010730"/>
    </source>
</evidence>
<dbReference type="InterPro" id="IPR005200">
    <property type="entry name" value="Endo-beta-glucanase"/>
</dbReference>
<name>A0A8T1VWY3_9STRA</name>
<dbReference type="Pfam" id="PF17652">
    <property type="entry name" value="Glyco_hydro81C"/>
    <property type="match status" value="1"/>
</dbReference>
<evidence type="ECO:0000256" key="1">
    <source>
        <dbReference type="ARBA" id="ARBA00000382"/>
    </source>
</evidence>
<dbReference type="InterPro" id="IPR040451">
    <property type="entry name" value="GH81_N"/>
</dbReference>
<dbReference type="GO" id="GO:0042973">
    <property type="term" value="F:glucan endo-1,3-beta-D-glucosidase activity"/>
    <property type="evidence" value="ECO:0007669"/>
    <property type="project" value="UniProtKB-EC"/>
</dbReference>
<dbReference type="PROSITE" id="PS52008">
    <property type="entry name" value="GH81"/>
    <property type="match status" value="1"/>
</dbReference>
<dbReference type="Proteomes" id="UP000693981">
    <property type="component" value="Unassembled WGS sequence"/>
</dbReference>
<dbReference type="GO" id="GO:0000272">
    <property type="term" value="P:polysaccharide catabolic process"/>
    <property type="evidence" value="ECO:0007669"/>
    <property type="project" value="UniProtKB-KW"/>
</dbReference>
<dbReference type="PANTHER" id="PTHR31983:SF0">
    <property type="entry name" value="GLUCAN ENDO-1,3-BETA-D-GLUCOSIDASE 2"/>
    <property type="match status" value="1"/>
</dbReference>
<evidence type="ECO:0000256" key="9">
    <source>
        <dbReference type="SAM" id="Phobius"/>
    </source>
</evidence>
<feature type="domain" description="Glycosyl hydrolase family 81 N-terminal" evidence="11">
    <location>
        <begin position="71"/>
        <end position="386"/>
    </location>
</feature>
<dbReference type="AlphaFoldDB" id="A0A8T1VWY3"/>
<gene>
    <name evidence="13" type="ORF">PHYBOEH_008888</name>
</gene>
<evidence type="ECO:0000256" key="6">
    <source>
        <dbReference type="ARBA" id="ARBA00023295"/>
    </source>
</evidence>
<evidence type="ECO:0000256" key="3">
    <source>
        <dbReference type="ARBA" id="ARBA00012780"/>
    </source>
</evidence>
<dbReference type="EC" id="3.2.1.39" evidence="3"/>
<comment type="similarity">
    <text evidence="2">Belongs to the glycosyl hydrolase 81 family.</text>
</comment>
<accession>A0A8T1VWY3</accession>
<dbReference type="GO" id="GO:0071555">
    <property type="term" value="P:cell wall organization"/>
    <property type="evidence" value="ECO:0007669"/>
    <property type="project" value="UniProtKB-KW"/>
</dbReference>
<evidence type="ECO:0000313" key="13">
    <source>
        <dbReference type="EMBL" id="KAG7385837.1"/>
    </source>
</evidence>
<dbReference type="EMBL" id="JAGDFL010000535">
    <property type="protein sequence ID" value="KAG7385837.1"/>
    <property type="molecule type" value="Genomic_DNA"/>
</dbReference>
<evidence type="ECO:0000256" key="8">
    <source>
        <dbReference type="ARBA" id="ARBA00023326"/>
    </source>
</evidence>
<protein>
    <recommendedName>
        <fullName evidence="3">glucan endo-1,3-beta-D-glucosidase</fullName>
        <ecNumber evidence="3">3.2.1.39</ecNumber>
    </recommendedName>
</protein>
<proteinExistence type="inferred from homology"/>
<evidence type="ECO:0000256" key="10">
    <source>
        <dbReference type="SAM" id="SignalP"/>
    </source>
</evidence>
<sequence length="832" mass="93437">MAGLTSALLLLLSCCAWRESSAIPSLGFNLPFPAASHPLQLSTSLFAASERLPLDAQVTNESYKSQFKFLADVPFPTGAWWTNLVLAEGQSTVATMPYVHRIKDEKLHVSFPFRVVAPRSIIEGFISQMVLSSQAAQETETPLEHHVVNFDPFSTTVRFSRGQKEEFRVFLVRGSPYITMEYTHSRPTVQAMDGLQITRFKKLKGLTLIDGSEVKFATFAAMLNNGQTWYLYASDKDLKMKLGQDGTISSDEPFTGVLRVALCLDANMMPFLLESAAVYAVGGEVSYSVDPQDSDSALLEFQWKTRSFSTFDSTTSEISEEEKAKLLMLALPHHMDVMQVQKDNKELVNGKNKILSDLRYTSIRGLMKGVYGAVWHMKETLPAVEWHFGDDGLFSDDYSGNDDKQQRLEMREKATKMILEQLPLDVKTYPSFSPDSYNFGKQVSREARLLLIADKFNQTDVKQELLAKLETELSLWLEGQNPDHFVYDQTFGGVITNDGWQDKGADYGNGYYNDHHFHYGYFIYALAAIRKFDPEFIEARALACAMLMGDIGTPLINSDTSFFHDLPARALFPTARHKDWFVGHSYASGLFPMEDGKSQESSSEDLNAYYSLALFSSLDENAAESSSYHQYARLMLGTELRSVKQYWHMDQNSKIYEPIFSKNAMVGVVGEASAVYNTWFGDRAVYIHGINMLPFTPFTPQLLDEAYVAREYALLSQDLPDLSPYDIWRSIVVLDHAILDAAEAWDELNNTVKSFDTWSSRTNSMYWVATLAHIFIGLGGAALLVVLVYAVGVCYRRRGYANIDGDMRALYCAGLGVGVIAFFIFLIVTSSA</sequence>
<feature type="transmembrane region" description="Helical" evidence="9">
    <location>
        <begin position="765"/>
        <end position="789"/>
    </location>
</feature>
<keyword evidence="4" id="KW-0378">Hydrolase</keyword>
<dbReference type="PANTHER" id="PTHR31983">
    <property type="entry name" value="ENDO-1,3(4)-BETA-GLUCANASE 1"/>
    <property type="match status" value="1"/>
</dbReference>
<comment type="catalytic activity">
    <reaction evidence="1">
        <text>Hydrolysis of (1-&gt;3)-beta-D-glucosidic linkages in (1-&gt;3)-beta-D-glucans.</text>
        <dbReference type="EC" id="3.2.1.39"/>
    </reaction>
</comment>
<feature type="signal peptide" evidence="10">
    <location>
        <begin position="1"/>
        <end position="22"/>
    </location>
</feature>
<keyword evidence="8" id="KW-0624">Polysaccharide degradation</keyword>
<dbReference type="OrthoDB" id="4473401at2759"/>
<keyword evidence="7" id="KW-0961">Cell wall biogenesis/degradation</keyword>